<keyword evidence="2" id="KW-0812">Transmembrane</keyword>
<evidence type="ECO:0000256" key="1">
    <source>
        <dbReference type="SAM" id="MobiDB-lite"/>
    </source>
</evidence>
<accession>A0AAE4ARH6</accession>
<evidence type="ECO:0000313" key="4">
    <source>
        <dbReference type="Proteomes" id="UP001238163"/>
    </source>
</evidence>
<organism evidence="3 4">
    <name type="scientific">Oligosphaera ethanolica</name>
    <dbReference type="NCBI Taxonomy" id="760260"/>
    <lineage>
        <taxon>Bacteria</taxon>
        <taxon>Pseudomonadati</taxon>
        <taxon>Lentisphaerota</taxon>
        <taxon>Oligosphaeria</taxon>
        <taxon>Oligosphaerales</taxon>
        <taxon>Oligosphaeraceae</taxon>
        <taxon>Oligosphaera</taxon>
    </lineage>
</organism>
<sequence>MNQWSTYCKQEWEIVTCISCVLLTALSVMVYALSASEDNVPLGGGGGQLEYDNIVTPSAYAFLQRDGLSWASERSPFAIKDIQPPAPKPPPEPPRPPRRRPDPRVEAPPPKPSPVPTAPRVSLGALPSVGDRPEPGHEQAATAAAGQNVESCDMTFTYQFTTSSGKATAVVSVKRPGTPAISRSLAVGDEIEGIRILSISAESLLVRDARGLQKEFRFSETWPVWATKKE</sequence>
<keyword evidence="2" id="KW-0472">Membrane</keyword>
<gene>
    <name evidence="3" type="ORF">J3R75_003629</name>
</gene>
<protein>
    <submittedName>
        <fullName evidence="3">Uncharacterized protein</fullName>
    </submittedName>
</protein>
<feature type="compositionally biased region" description="Pro residues" evidence="1">
    <location>
        <begin position="106"/>
        <end position="117"/>
    </location>
</feature>
<feature type="transmembrane region" description="Helical" evidence="2">
    <location>
        <begin position="12"/>
        <end position="33"/>
    </location>
</feature>
<feature type="region of interest" description="Disordered" evidence="1">
    <location>
        <begin position="78"/>
        <end position="137"/>
    </location>
</feature>
<comment type="caution">
    <text evidence="3">The sequence shown here is derived from an EMBL/GenBank/DDBJ whole genome shotgun (WGS) entry which is preliminary data.</text>
</comment>
<dbReference type="EMBL" id="JAUSVL010000001">
    <property type="protein sequence ID" value="MDQ0291522.1"/>
    <property type="molecule type" value="Genomic_DNA"/>
</dbReference>
<proteinExistence type="predicted"/>
<evidence type="ECO:0000313" key="3">
    <source>
        <dbReference type="EMBL" id="MDQ0291522.1"/>
    </source>
</evidence>
<keyword evidence="4" id="KW-1185">Reference proteome</keyword>
<reference evidence="3" key="1">
    <citation type="submission" date="2023-07" db="EMBL/GenBank/DDBJ databases">
        <title>Genomic Encyclopedia of Type Strains, Phase IV (KMG-IV): sequencing the most valuable type-strain genomes for metagenomic binning, comparative biology and taxonomic classification.</title>
        <authorList>
            <person name="Goeker M."/>
        </authorList>
    </citation>
    <scope>NUCLEOTIDE SEQUENCE</scope>
    <source>
        <strain evidence="3">DSM 24202</strain>
    </source>
</reference>
<dbReference type="AlphaFoldDB" id="A0AAE4ARH6"/>
<name>A0AAE4ARH6_9BACT</name>
<evidence type="ECO:0000256" key="2">
    <source>
        <dbReference type="SAM" id="Phobius"/>
    </source>
</evidence>
<dbReference type="RefSeq" id="WP_307264427.1">
    <property type="nucleotide sequence ID" value="NZ_JAUSVL010000001.1"/>
</dbReference>
<feature type="compositionally biased region" description="Pro residues" evidence="1">
    <location>
        <begin position="84"/>
        <end position="94"/>
    </location>
</feature>
<dbReference type="Proteomes" id="UP001238163">
    <property type="component" value="Unassembled WGS sequence"/>
</dbReference>
<keyword evidence="2" id="KW-1133">Transmembrane helix</keyword>